<protein>
    <submittedName>
        <fullName evidence="9">MFS transporter</fullName>
    </submittedName>
</protein>
<dbReference type="Gene3D" id="1.20.1250.20">
    <property type="entry name" value="MFS general substrate transporter like domains"/>
    <property type="match status" value="1"/>
</dbReference>
<feature type="transmembrane region" description="Helical" evidence="7">
    <location>
        <begin position="147"/>
        <end position="171"/>
    </location>
</feature>
<feature type="transmembrane region" description="Helical" evidence="7">
    <location>
        <begin position="22"/>
        <end position="48"/>
    </location>
</feature>
<evidence type="ECO:0000259" key="8">
    <source>
        <dbReference type="PROSITE" id="PS50850"/>
    </source>
</evidence>
<name>A0ABN1VTQ1_9PSEU</name>
<dbReference type="PANTHER" id="PTHR42718">
    <property type="entry name" value="MAJOR FACILITATOR SUPERFAMILY MULTIDRUG TRANSPORTER MFSC"/>
    <property type="match status" value="1"/>
</dbReference>
<feature type="transmembrane region" description="Helical" evidence="7">
    <location>
        <begin position="280"/>
        <end position="303"/>
    </location>
</feature>
<sequence>MTEAETAGPTPARAQTGDRKRWAALVVLCAGALMAIVDETIVNVALPVIRRDLGFTQSGLAWVTGTYLVAYAGLLLLSGRLGDLLGRKRIFVSGLVVFTASSALCGAAWTAPVLIAGRFVQGLGAAMMTAVLLGMIVTLFTDTRERATAIGAFGFVQAAGGSIGTFAGGMITEVAGWHAVFFLNVPIGLIALAFAVRLLASERGTGLAAGADFIGAALVTAALMVGIYTVITVEDVGWASAHTLGFGALSLVLLAAFGWRERRAAQPLLPLRLLRSRGLVVANVAAFLMAGSMFGFMIVSVLLLRGPLGYGARDAGLAMLPTPAVIGAISLGLSARLIGRFGHRSVILAGLALIAAGLLLLTRVPADAAYALDILPAMLLIGAGFGSALPAVMATGMTDAAPEDSGLASGLFNTVTQFGGAIGLSVLTVLAATRTETLLTGGSGEREAALGGYALAYAVAAAVVAAAFAAVAVLGGRVADSGERVADSGGRVADSR</sequence>
<evidence type="ECO:0000256" key="4">
    <source>
        <dbReference type="ARBA" id="ARBA00022692"/>
    </source>
</evidence>
<evidence type="ECO:0000256" key="5">
    <source>
        <dbReference type="ARBA" id="ARBA00022989"/>
    </source>
</evidence>
<feature type="transmembrane region" description="Helical" evidence="7">
    <location>
        <begin position="374"/>
        <end position="395"/>
    </location>
</feature>
<keyword evidence="3" id="KW-1003">Cell membrane</keyword>
<dbReference type="Gene3D" id="1.20.1720.10">
    <property type="entry name" value="Multidrug resistance protein D"/>
    <property type="match status" value="1"/>
</dbReference>
<feature type="transmembrane region" description="Helical" evidence="7">
    <location>
        <begin position="452"/>
        <end position="474"/>
    </location>
</feature>
<evidence type="ECO:0000313" key="10">
    <source>
        <dbReference type="Proteomes" id="UP001500467"/>
    </source>
</evidence>
<evidence type="ECO:0000256" key="2">
    <source>
        <dbReference type="ARBA" id="ARBA00022448"/>
    </source>
</evidence>
<feature type="transmembrane region" description="Helical" evidence="7">
    <location>
        <begin position="115"/>
        <end position="140"/>
    </location>
</feature>
<organism evidence="9 10">
    <name type="scientific">Prauserella alba</name>
    <dbReference type="NCBI Taxonomy" id="176898"/>
    <lineage>
        <taxon>Bacteria</taxon>
        <taxon>Bacillati</taxon>
        <taxon>Actinomycetota</taxon>
        <taxon>Actinomycetes</taxon>
        <taxon>Pseudonocardiales</taxon>
        <taxon>Pseudonocardiaceae</taxon>
        <taxon>Prauserella</taxon>
    </lineage>
</organism>
<dbReference type="Proteomes" id="UP001500467">
    <property type="component" value="Unassembled WGS sequence"/>
</dbReference>
<keyword evidence="5 7" id="KW-1133">Transmembrane helix</keyword>
<dbReference type="RefSeq" id="WP_253860073.1">
    <property type="nucleotide sequence ID" value="NZ_BAAALM010000020.1"/>
</dbReference>
<gene>
    <name evidence="9" type="ORF">GCM10009675_49490</name>
</gene>
<keyword evidence="10" id="KW-1185">Reference proteome</keyword>
<proteinExistence type="predicted"/>
<feature type="transmembrane region" description="Helical" evidence="7">
    <location>
        <begin position="90"/>
        <end position="109"/>
    </location>
</feature>
<feature type="transmembrane region" description="Helical" evidence="7">
    <location>
        <begin position="237"/>
        <end position="259"/>
    </location>
</feature>
<dbReference type="Pfam" id="PF07690">
    <property type="entry name" value="MFS_1"/>
    <property type="match status" value="1"/>
</dbReference>
<dbReference type="InterPro" id="IPR011701">
    <property type="entry name" value="MFS"/>
</dbReference>
<feature type="transmembrane region" description="Helical" evidence="7">
    <location>
        <begin position="60"/>
        <end position="78"/>
    </location>
</feature>
<evidence type="ECO:0000256" key="6">
    <source>
        <dbReference type="ARBA" id="ARBA00023136"/>
    </source>
</evidence>
<dbReference type="InterPro" id="IPR036259">
    <property type="entry name" value="MFS_trans_sf"/>
</dbReference>
<feature type="transmembrane region" description="Helical" evidence="7">
    <location>
        <begin position="345"/>
        <end position="362"/>
    </location>
</feature>
<dbReference type="SUPFAM" id="SSF103473">
    <property type="entry name" value="MFS general substrate transporter"/>
    <property type="match status" value="1"/>
</dbReference>
<dbReference type="PROSITE" id="PS50850">
    <property type="entry name" value="MFS"/>
    <property type="match status" value="1"/>
</dbReference>
<evidence type="ECO:0000256" key="3">
    <source>
        <dbReference type="ARBA" id="ARBA00022475"/>
    </source>
</evidence>
<dbReference type="EMBL" id="BAAALM010000020">
    <property type="protein sequence ID" value="GAA1220785.1"/>
    <property type="molecule type" value="Genomic_DNA"/>
</dbReference>
<reference evidence="9 10" key="1">
    <citation type="journal article" date="2019" name="Int. J. Syst. Evol. Microbiol.">
        <title>The Global Catalogue of Microorganisms (GCM) 10K type strain sequencing project: providing services to taxonomists for standard genome sequencing and annotation.</title>
        <authorList>
            <consortium name="The Broad Institute Genomics Platform"/>
            <consortium name="The Broad Institute Genome Sequencing Center for Infectious Disease"/>
            <person name="Wu L."/>
            <person name="Ma J."/>
        </authorList>
    </citation>
    <scope>NUCLEOTIDE SEQUENCE [LARGE SCALE GENOMIC DNA]</scope>
    <source>
        <strain evidence="9 10">JCM 13022</strain>
    </source>
</reference>
<keyword evidence="2" id="KW-0813">Transport</keyword>
<evidence type="ECO:0000256" key="1">
    <source>
        <dbReference type="ARBA" id="ARBA00004651"/>
    </source>
</evidence>
<comment type="caution">
    <text evidence="9">The sequence shown here is derived from an EMBL/GenBank/DDBJ whole genome shotgun (WGS) entry which is preliminary data.</text>
</comment>
<feature type="transmembrane region" description="Helical" evidence="7">
    <location>
        <begin position="315"/>
        <end position="333"/>
    </location>
</feature>
<dbReference type="PANTHER" id="PTHR42718:SF46">
    <property type="entry name" value="BLR6921 PROTEIN"/>
    <property type="match status" value="1"/>
</dbReference>
<dbReference type="InterPro" id="IPR020846">
    <property type="entry name" value="MFS_dom"/>
</dbReference>
<comment type="subcellular location">
    <subcellularLocation>
        <location evidence="1">Cell membrane</location>
        <topology evidence="1">Multi-pass membrane protein</topology>
    </subcellularLocation>
</comment>
<keyword evidence="4 7" id="KW-0812">Transmembrane</keyword>
<feature type="domain" description="Major facilitator superfamily (MFS) profile" evidence="8">
    <location>
        <begin position="24"/>
        <end position="479"/>
    </location>
</feature>
<accession>A0ABN1VTQ1</accession>
<feature type="transmembrane region" description="Helical" evidence="7">
    <location>
        <begin position="407"/>
        <end position="432"/>
    </location>
</feature>
<feature type="transmembrane region" description="Helical" evidence="7">
    <location>
        <begin position="207"/>
        <end position="231"/>
    </location>
</feature>
<feature type="transmembrane region" description="Helical" evidence="7">
    <location>
        <begin position="177"/>
        <end position="200"/>
    </location>
</feature>
<evidence type="ECO:0000256" key="7">
    <source>
        <dbReference type="SAM" id="Phobius"/>
    </source>
</evidence>
<keyword evidence="6 7" id="KW-0472">Membrane</keyword>
<evidence type="ECO:0000313" key="9">
    <source>
        <dbReference type="EMBL" id="GAA1220785.1"/>
    </source>
</evidence>